<keyword evidence="3" id="KW-1185">Reference proteome</keyword>
<evidence type="ECO:0000313" key="2">
    <source>
        <dbReference type="EMBL" id="TNN16572.1"/>
    </source>
</evidence>
<name>A0A4Z2DJE0_SCHJA</name>
<dbReference type="EMBL" id="SKCS01000109">
    <property type="protein sequence ID" value="TNN16572.1"/>
    <property type="molecule type" value="Genomic_DNA"/>
</dbReference>
<protein>
    <submittedName>
        <fullName evidence="2">Uncharacterized protein</fullName>
    </submittedName>
</protein>
<dbReference type="AlphaFoldDB" id="A0A4Z2DJE0"/>
<feature type="transmembrane region" description="Helical" evidence="1">
    <location>
        <begin position="73"/>
        <end position="98"/>
    </location>
</feature>
<dbReference type="OrthoDB" id="6239383at2759"/>
<keyword evidence="1" id="KW-0472">Membrane</keyword>
<proteinExistence type="predicted"/>
<comment type="caution">
    <text evidence="2">The sequence shown here is derived from an EMBL/GenBank/DDBJ whole genome shotgun (WGS) entry which is preliminary data.</text>
</comment>
<gene>
    <name evidence="2" type="ORF">EWB00_000246</name>
</gene>
<evidence type="ECO:0000313" key="3">
    <source>
        <dbReference type="Proteomes" id="UP000311919"/>
    </source>
</evidence>
<keyword evidence="1" id="KW-1133">Transmembrane helix</keyword>
<sequence>MHYLVTIKINPAFYVYDIDVDYCKQLEMKIVEDEAEINALISLKGGPEGNLLWDPEPILPKISMNKSSPSSELSILILNTCFYMIITIILLGKIFIIYRKCYQFSNYLLRRFISMKTSTSLQLNNLNEMYIRQCSTDEIEYLEQSSEKYQDFIEDYKELLKLLNFIDEYSHE</sequence>
<evidence type="ECO:0000256" key="1">
    <source>
        <dbReference type="SAM" id="Phobius"/>
    </source>
</evidence>
<keyword evidence="1" id="KW-0812">Transmembrane</keyword>
<accession>A0A4Z2DJE0</accession>
<reference evidence="2 3" key="1">
    <citation type="submission" date="2019-03" db="EMBL/GenBank/DDBJ databases">
        <title>An improved genome assembly of the fluke Schistosoma japonicum.</title>
        <authorList>
            <person name="Hu W."/>
            <person name="Luo F."/>
            <person name="Yin M."/>
            <person name="Mo X."/>
            <person name="Sun C."/>
            <person name="Wu Q."/>
            <person name="Zhu B."/>
            <person name="Xiang M."/>
            <person name="Wang J."/>
            <person name="Wang Y."/>
            <person name="Zhang T."/>
            <person name="Xu B."/>
            <person name="Zheng H."/>
            <person name="Feng Z."/>
        </authorList>
    </citation>
    <scope>NUCLEOTIDE SEQUENCE [LARGE SCALE GENOMIC DNA]</scope>
    <source>
        <strain evidence="2">HuSjv2</strain>
        <tissue evidence="2">Worms</tissue>
    </source>
</reference>
<dbReference type="Proteomes" id="UP000311919">
    <property type="component" value="Unassembled WGS sequence"/>
</dbReference>
<organism evidence="2 3">
    <name type="scientific">Schistosoma japonicum</name>
    <name type="common">Blood fluke</name>
    <dbReference type="NCBI Taxonomy" id="6182"/>
    <lineage>
        <taxon>Eukaryota</taxon>
        <taxon>Metazoa</taxon>
        <taxon>Spiralia</taxon>
        <taxon>Lophotrochozoa</taxon>
        <taxon>Platyhelminthes</taxon>
        <taxon>Trematoda</taxon>
        <taxon>Digenea</taxon>
        <taxon>Strigeidida</taxon>
        <taxon>Schistosomatoidea</taxon>
        <taxon>Schistosomatidae</taxon>
        <taxon>Schistosoma</taxon>
    </lineage>
</organism>